<evidence type="ECO:0000313" key="3">
    <source>
        <dbReference type="EMBL" id="MCW5323704.1"/>
    </source>
</evidence>
<evidence type="ECO:0000313" key="4">
    <source>
        <dbReference type="Proteomes" id="UP001208935"/>
    </source>
</evidence>
<feature type="domain" description="Bacterial Ig-like" evidence="2">
    <location>
        <begin position="123"/>
        <end position="220"/>
    </location>
</feature>
<dbReference type="Pfam" id="PF19078">
    <property type="entry name" value="Big_12"/>
    <property type="match status" value="6"/>
</dbReference>
<feature type="domain" description="Bacterial Ig-like" evidence="2">
    <location>
        <begin position="358"/>
        <end position="459"/>
    </location>
</feature>
<keyword evidence="4" id="KW-1185">Reference proteome</keyword>
<feature type="domain" description="Bacterial Ig-like" evidence="2">
    <location>
        <begin position="707"/>
        <end position="808"/>
    </location>
</feature>
<dbReference type="RefSeq" id="WP_265283494.1">
    <property type="nucleotide sequence ID" value="NZ_QZCW01000008.1"/>
</dbReference>
<feature type="region of interest" description="Disordered" evidence="1">
    <location>
        <begin position="913"/>
        <end position="973"/>
    </location>
</feature>
<feature type="domain" description="Bacterial Ig-like" evidence="2">
    <location>
        <begin position="489"/>
        <end position="590"/>
    </location>
</feature>
<feature type="domain" description="Bacterial Ig-like" evidence="2">
    <location>
        <begin position="603"/>
        <end position="703"/>
    </location>
</feature>
<organism evidence="3 4">
    <name type="scientific">Verminephrobacter aporrectodeae subsp. tuberculatae</name>
    <dbReference type="NCBI Taxonomy" id="1110392"/>
    <lineage>
        <taxon>Bacteria</taxon>
        <taxon>Pseudomonadati</taxon>
        <taxon>Pseudomonadota</taxon>
        <taxon>Betaproteobacteria</taxon>
        <taxon>Burkholderiales</taxon>
        <taxon>Comamonadaceae</taxon>
        <taxon>Verminephrobacter</taxon>
    </lineage>
</organism>
<dbReference type="NCBIfam" id="NF041766">
    <property type="entry name" value="choice_anch_U"/>
    <property type="match status" value="1"/>
</dbReference>
<proteinExistence type="predicted"/>
<evidence type="ECO:0000256" key="1">
    <source>
        <dbReference type="SAM" id="MobiDB-lite"/>
    </source>
</evidence>
<dbReference type="InterPro" id="IPR011801">
    <property type="entry name" value="Swm_rep_I_cyn"/>
</dbReference>
<dbReference type="InterPro" id="IPR044048">
    <property type="entry name" value="Big_12"/>
</dbReference>
<dbReference type="NCBIfam" id="TIGR02059">
    <property type="entry name" value="swm_rep_I"/>
    <property type="match status" value="1"/>
</dbReference>
<dbReference type="Proteomes" id="UP001208935">
    <property type="component" value="Unassembled WGS sequence"/>
</dbReference>
<gene>
    <name evidence="3" type="ORF">D5039_21940</name>
</gene>
<dbReference type="EMBL" id="QZCW01000008">
    <property type="protein sequence ID" value="MCW5323704.1"/>
    <property type="molecule type" value="Genomic_DNA"/>
</dbReference>
<protein>
    <recommendedName>
        <fullName evidence="2">Bacterial Ig-like domain-containing protein</fullName>
    </recommendedName>
</protein>
<dbReference type="InterPro" id="IPR053784">
    <property type="entry name" value="Choice_anch_U_dom"/>
</dbReference>
<sequence>MTTSAVTSVRIWAEALRSQDGSYTLFTGSPSTKVHFYFNEGPLESSFSLSDCTIPSDTRWTTELTRDPDDARHYWVGLEALEGVEYGGGRLTLDLADVTDHDGNAVESNSESYFISDEFFTVDTVPPKLARITIDSPCIRVGEGTQVWFYFSENVTEASVKAALDLSQAHGTLSDPRSLYGNGVWVALFTPTADTENTKDCKIGLDISQVQDLQGNTGQTDASGGGPVYSNSYAVNTLHPLLAADAITYSESILTRDTMSMTVTVTFSDPVTGLGITSLREPVGGNIGEKGTLSSLVPSTPDADGYSAVWTAILTAPRDKNANNSENNKITVCLDGVTDRDGYQAMGTVESSNIYAIDVKWPTIVTTMSDTNLGIGEVATITLRFSEKVTGLTLDDFANDQYEQVPPTLSDLVSSDGGQTWTFKLTPADLSDRGSPVNISRSIFLPRGSVADAAGNSGPVDDEYIPDYTVDHSRPVLASSRIAYASAETDSTLDAGETATVTFVFSEAVTGFDSSCVTAYTGDAGSATMIHPDAAGGMLSNPVSTDGGITWTATLTAPTASTTITDVGLDVDMGCVTDASENKGEGTASSDFRYTVDTTVSGTRPSATIALADSALTAGETTTVTIAFSERVNGFDATDVDLTNANGTLGTLSTTDDITWTAPFTPTAGFEGATNTISLNLTGVTNDTGRTGAGTAASPNYAISTIERPTATITLADTSLAIGETTTVTFAFGKAVTEFTRNDVDLYDANGTLGDPTTNDNGRTWTATFTPTANVENETNTISVNLAGVTNPAGRASTVHADSPNYRVDTRAPVFYRAMVNSARLTLGCAEGIGLDATHIPPATAFAVHVDGVPTAVTAVRVQAQDNIVSLTLATAVTTGQAVTVAYTAPTTDDDANAIQDTAGNDAASFSAMPAYNRTPAPRGPASSARSAPLTPSDPTHKNADSDGLPGSAGAAPVAGDGNGNGDGIPDGTQAAVHSTRLVLGPTGASQPADAANSTPVTLVAGSLDGKLDPDSSGARITHLEQEDAPAELPQGMETPLGLLRFEATLAPGHSSEAFSLYVDPALGINGYWAQDGTGTWVNLSSAPCGGKVAHEGGQLRLDFEIADGGPFDADGQANGAITAPGAAARMPLSLMGQTPDAAGGLWF</sequence>
<feature type="domain" description="Bacterial Ig-like" evidence="2">
    <location>
        <begin position="247"/>
        <end position="354"/>
    </location>
</feature>
<feature type="compositionally biased region" description="Low complexity" evidence="1">
    <location>
        <begin position="918"/>
        <end position="933"/>
    </location>
</feature>
<reference evidence="4" key="1">
    <citation type="submission" date="2023-07" db="EMBL/GenBank/DDBJ databases">
        <title>Verminephrobacter genomes.</title>
        <authorList>
            <person name="Lund M.B."/>
        </authorList>
    </citation>
    <scope>NUCLEOTIDE SEQUENCE [LARGE SCALE GENOMIC DNA]</scope>
    <source>
        <strain evidence="4">AtM5-05</strain>
    </source>
</reference>
<comment type="caution">
    <text evidence="3">The sequence shown here is derived from an EMBL/GenBank/DDBJ whole genome shotgun (WGS) entry which is preliminary data.</text>
</comment>
<name>A0ABT3L0J6_9BURK</name>
<evidence type="ECO:0000259" key="2">
    <source>
        <dbReference type="Pfam" id="PF19078"/>
    </source>
</evidence>
<accession>A0ABT3L0J6</accession>